<accession>A0A9W7XS34</accession>
<dbReference type="InterPro" id="IPR000352">
    <property type="entry name" value="Pep_chain_release_fac_I"/>
</dbReference>
<evidence type="ECO:0000256" key="1">
    <source>
        <dbReference type="ARBA" id="ARBA00004173"/>
    </source>
</evidence>
<dbReference type="PANTHER" id="PTHR46203:SF1">
    <property type="entry name" value="MITOCHONDRIAL TRANSLATION RELEASE FACTOR IN RESCUE"/>
    <property type="match status" value="1"/>
</dbReference>
<keyword evidence="3" id="KW-0809">Transit peptide</keyword>
<feature type="compositionally biased region" description="Basic residues" evidence="5">
    <location>
        <begin position="84"/>
        <end position="98"/>
    </location>
</feature>
<dbReference type="EMBL" id="JANBOI010004045">
    <property type="protein sequence ID" value="KAJ1718010.1"/>
    <property type="molecule type" value="Genomic_DNA"/>
</dbReference>
<sequence>PVVLREDDIDEKHVRGWGNGGQKINKTSSCVQLTHKPTGTMVVCQDTRSLHQNRKLAMKRLKDKLDLQLNGSESKIGKKVEKLRARKHKRRQRAKKKYGQPDAGDDAGSDDP</sequence>
<dbReference type="GO" id="GO:0003747">
    <property type="term" value="F:translation release factor activity"/>
    <property type="evidence" value="ECO:0007669"/>
    <property type="project" value="InterPro"/>
</dbReference>
<reference evidence="7" key="1">
    <citation type="submission" date="2022-07" db="EMBL/GenBank/DDBJ databases">
        <title>Phylogenomic reconstructions and comparative analyses of Kickxellomycotina fungi.</title>
        <authorList>
            <person name="Reynolds N.K."/>
            <person name="Stajich J.E."/>
            <person name="Barry K."/>
            <person name="Grigoriev I.V."/>
            <person name="Crous P."/>
            <person name="Smith M.E."/>
        </authorList>
    </citation>
    <scope>NUCLEOTIDE SEQUENCE</scope>
    <source>
        <strain evidence="7">BCRC 34381</strain>
    </source>
</reference>
<dbReference type="GO" id="GO:0032543">
    <property type="term" value="P:mitochondrial translation"/>
    <property type="evidence" value="ECO:0007669"/>
    <property type="project" value="UniProtKB-ARBA"/>
</dbReference>
<dbReference type="InterPro" id="IPR052405">
    <property type="entry name" value="Mito_Transl_Release_Factor"/>
</dbReference>
<feature type="domain" description="Prokaryotic-type class I peptide chain release factors" evidence="6">
    <location>
        <begin position="4"/>
        <end position="98"/>
    </location>
</feature>
<dbReference type="AlphaFoldDB" id="A0A9W7XS34"/>
<dbReference type="Proteomes" id="UP001143981">
    <property type="component" value="Unassembled WGS sequence"/>
</dbReference>
<comment type="similarity">
    <text evidence="2">Belongs to the prokaryotic/mitochondrial release factor family.</text>
</comment>
<dbReference type="Pfam" id="PF00472">
    <property type="entry name" value="RF-1"/>
    <property type="match status" value="1"/>
</dbReference>
<keyword evidence="8" id="KW-1185">Reference proteome</keyword>
<feature type="compositionally biased region" description="Acidic residues" evidence="5">
    <location>
        <begin position="103"/>
        <end position="112"/>
    </location>
</feature>
<dbReference type="OrthoDB" id="277888at2759"/>
<evidence type="ECO:0000256" key="5">
    <source>
        <dbReference type="SAM" id="MobiDB-lite"/>
    </source>
</evidence>
<protein>
    <recommendedName>
        <fullName evidence="6">Prokaryotic-type class I peptide chain release factors domain-containing protein</fullName>
    </recommendedName>
</protein>
<comment type="subcellular location">
    <subcellularLocation>
        <location evidence="1">Mitochondrion</location>
    </subcellularLocation>
</comment>
<dbReference type="SUPFAM" id="SSF75620">
    <property type="entry name" value="Release factor"/>
    <property type="match status" value="1"/>
</dbReference>
<evidence type="ECO:0000256" key="2">
    <source>
        <dbReference type="ARBA" id="ARBA00010835"/>
    </source>
</evidence>
<organism evidence="7 8">
    <name type="scientific">Coemansia biformis</name>
    <dbReference type="NCBI Taxonomy" id="1286918"/>
    <lineage>
        <taxon>Eukaryota</taxon>
        <taxon>Fungi</taxon>
        <taxon>Fungi incertae sedis</taxon>
        <taxon>Zoopagomycota</taxon>
        <taxon>Kickxellomycotina</taxon>
        <taxon>Kickxellomycetes</taxon>
        <taxon>Kickxellales</taxon>
        <taxon>Kickxellaceae</taxon>
        <taxon>Coemansia</taxon>
    </lineage>
</organism>
<proteinExistence type="inferred from homology"/>
<evidence type="ECO:0000256" key="4">
    <source>
        <dbReference type="ARBA" id="ARBA00023128"/>
    </source>
</evidence>
<dbReference type="Gene3D" id="3.30.160.20">
    <property type="match status" value="1"/>
</dbReference>
<name>A0A9W7XS34_9FUNG</name>
<evidence type="ECO:0000259" key="6">
    <source>
        <dbReference type="Pfam" id="PF00472"/>
    </source>
</evidence>
<evidence type="ECO:0000313" key="7">
    <source>
        <dbReference type="EMBL" id="KAJ1718010.1"/>
    </source>
</evidence>
<dbReference type="InterPro" id="IPR045853">
    <property type="entry name" value="Pep_chain_release_fac_I_sf"/>
</dbReference>
<feature type="non-terminal residue" evidence="7">
    <location>
        <position position="1"/>
    </location>
</feature>
<comment type="caution">
    <text evidence="7">The sequence shown here is derived from an EMBL/GenBank/DDBJ whole genome shotgun (WGS) entry which is preliminary data.</text>
</comment>
<gene>
    <name evidence="7" type="ORF">LPJ61_006951</name>
</gene>
<dbReference type="PANTHER" id="PTHR46203">
    <property type="entry name" value="PROBABLE PEPTIDE CHAIN RELEASE FACTOR C12ORF65"/>
    <property type="match status" value="1"/>
</dbReference>
<dbReference type="GO" id="GO:0005739">
    <property type="term" value="C:mitochondrion"/>
    <property type="evidence" value="ECO:0007669"/>
    <property type="project" value="UniProtKB-SubCell"/>
</dbReference>
<evidence type="ECO:0000256" key="3">
    <source>
        <dbReference type="ARBA" id="ARBA00022946"/>
    </source>
</evidence>
<feature type="region of interest" description="Disordered" evidence="5">
    <location>
        <begin position="77"/>
        <end position="112"/>
    </location>
</feature>
<keyword evidence="4" id="KW-0496">Mitochondrion</keyword>
<evidence type="ECO:0000313" key="8">
    <source>
        <dbReference type="Proteomes" id="UP001143981"/>
    </source>
</evidence>